<dbReference type="GO" id="GO:0005509">
    <property type="term" value="F:calcium ion binding"/>
    <property type="evidence" value="ECO:0007669"/>
    <property type="project" value="InterPro"/>
</dbReference>
<protein>
    <recommendedName>
        <fullName evidence="2">EF-hand domain-containing protein</fullName>
    </recommendedName>
</protein>
<feature type="transmembrane region" description="Helical" evidence="1">
    <location>
        <begin position="269"/>
        <end position="291"/>
    </location>
</feature>
<evidence type="ECO:0000259" key="2">
    <source>
        <dbReference type="PROSITE" id="PS50222"/>
    </source>
</evidence>
<dbReference type="PROSITE" id="PS50222">
    <property type="entry name" value="EF_HAND_2"/>
    <property type="match status" value="1"/>
</dbReference>
<sequence length="354" mass="39252">MDDNEQPPFTTLTAQKSQIELHSIYAGADGVMDEVEEIMMKYDADQSGCFSVAEVKAIIKDLENHRKQAKHIFRALLLTIVVALVVLGTLFVMMFLSNEAAKESHTSGGTMVDLEGEAVKVDTVESMSVLFDLPLIDTNTLAYMSDLTFFIDMRSDAKINSELEATMKVGGAMRAPDDSNQVYLITTSGFRITVDGASETGTIEMGSASFPISDKSFVLDRRLQDDSTQADSWSKCDKSRATCSPEAPPKGWHKRRLQEIESWICLRCYLLLNCCWLLSLLFAVVLLIYFLHLRSCTEGGSDHAEDVVRWPDLVGVRFGFSPIVQGTIEKAPRGCAWPPGSIMAEKGGFHIIRR</sequence>
<keyword evidence="1" id="KW-0812">Transmembrane</keyword>
<keyword evidence="1" id="KW-1133">Transmembrane helix</keyword>
<dbReference type="InterPro" id="IPR002048">
    <property type="entry name" value="EF_hand_dom"/>
</dbReference>
<evidence type="ECO:0000313" key="4">
    <source>
        <dbReference type="Proteomes" id="UP000626109"/>
    </source>
</evidence>
<accession>A0A813L528</accession>
<gene>
    <name evidence="3" type="ORF">PGLA2088_LOCUS38583</name>
</gene>
<evidence type="ECO:0000313" key="3">
    <source>
        <dbReference type="EMBL" id="CAE8715503.1"/>
    </source>
</evidence>
<feature type="domain" description="EF-hand" evidence="2">
    <location>
        <begin position="30"/>
        <end position="65"/>
    </location>
</feature>
<dbReference type="AlphaFoldDB" id="A0A813L528"/>
<organism evidence="3 4">
    <name type="scientific">Polarella glacialis</name>
    <name type="common">Dinoflagellate</name>
    <dbReference type="NCBI Taxonomy" id="89957"/>
    <lineage>
        <taxon>Eukaryota</taxon>
        <taxon>Sar</taxon>
        <taxon>Alveolata</taxon>
        <taxon>Dinophyceae</taxon>
        <taxon>Suessiales</taxon>
        <taxon>Suessiaceae</taxon>
        <taxon>Polarella</taxon>
    </lineage>
</organism>
<name>A0A813L528_POLGL</name>
<dbReference type="EMBL" id="CAJNNW010032802">
    <property type="protein sequence ID" value="CAE8715503.1"/>
    <property type="molecule type" value="Genomic_DNA"/>
</dbReference>
<comment type="caution">
    <text evidence="3">The sequence shown here is derived from an EMBL/GenBank/DDBJ whole genome shotgun (WGS) entry which is preliminary data.</text>
</comment>
<reference evidence="3" key="1">
    <citation type="submission" date="2021-02" db="EMBL/GenBank/DDBJ databases">
        <authorList>
            <person name="Dougan E. K."/>
            <person name="Rhodes N."/>
            <person name="Thang M."/>
            <person name="Chan C."/>
        </authorList>
    </citation>
    <scope>NUCLEOTIDE SEQUENCE</scope>
</reference>
<evidence type="ECO:0000256" key="1">
    <source>
        <dbReference type="SAM" id="Phobius"/>
    </source>
</evidence>
<keyword evidence="1" id="KW-0472">Membrane</keyword>
<proteinExistence type="predicted"/>
<feature type="transmembrane region" description="Helical" evidence="1">
    <location>
        <begin position="75"/>
        <end position="96"/>
    </location>
</feature>
<dbReference type="Proteomes" id="UP000626109">
    <property type="component" value="Unassembled WGS sequence"/>
</dbReference>